<dbReference type="InterPro" id="IPR000169">
    <property type="entry name" value="Pept_cys_AS"/>
</dbReference>
<name>G3VGU0_SARHA</name>
<dbReference type="AlphaFoldDB" id="G3VGU0"/>
<evidence type="ECO:0000256" key="13">
    <source>
        <dbReference type="ARBA" id="ARBA00046089"/>
    </source>
</evidence>
<dbReference type="GO" id="GO:0006508">
    <property type="term" value="P:proteolysis"/>
    <property type="evidence" value="ECO:0007669"/>
    <property type="project" value="UniProtKB-KW"/>
</dbReference>
<feature type="domain" description="Peptidase C1A papain C-terminal" evidence="15">
    <location>
        <begin position="53"/>
        <end position="148"/>
    </location>
</feature>
<keyword evidence="11" id="KW-1015">Disulfide bond</keyword>
<keyword evidence="7" id="KW-0645">Protease</keyword>
<comment type="catalytic activity">
    <reaction evidence="1">
        <text>Hydrolysis of proteins with broad specificity for peptide bonds. Preferentially cleaves -Arg-Arg-|-Xaa bonds in small molecule substrates (thus differing from cathepsin L). In addition to being an endopeptidase, shows peptidyl-dipeptidase activity, liberating C-terminal dipeptides.</text>
        <dbReference type="EC" id="3.4.22.1"/>
    </reaction>
</comment>
<organism evidence="16 17">
    <name type="scientific">Sarcophilus harrisii</name>
    <name type="common">Tasmanian devil</name>
    <name type="synonym">Sarcophilus laniarius</name>
    <dbReference type="NCBI Taxonomy" id="9305"/>
    <lineage>
        <taxon>Eukaryota</taxon>
        <taxon>Metazoa</taxon>
        <taxon>Chordata</taxon>
        <taxon>Craniata</taxon>
        <taxon>Vertebrata</taxon>
        <taxon>Euteleostomi</taxon>
        <taxon>Mammalia</taxon>
        <taxon>Metatheria</taxon>
        <taxon>Dasyuromorphia</taxon>
        <taxon>Dasyuridae</taxon>
        <taxon>Sarcophilus</taxon>
    </lineage>
</organism>
<reference evidence="16" key="2">
    <citation type="submission" date="2025-08" db="UniProtKB">
        <authorList>
            <consortium name="Ensembl"/>
        </authorList>
    </citation>
    <scope>IDENTIFICATION</scope>
</reference>
<evidence type="ECO:0000256" key="9">
    <source>
        <dbReference type="ARBA" id="ARBA00022801"/>
    </source>
</evidence>
<dbReference type="EC" id="3.4.22.1" evidence="5"/>
<keyword evidence="10" id="KW-0788">Thiol protease</keyword>
<dbReference type="STRING" id="9305.ENSSHAP00000002394"/>
<comment type="function">
    <text evidence="13">Thiol protease which is believed to participate in intracellular degradation and turnover of proteins. Cleaves matrix extracellular phosphoglycoprotein MEPE. Involved in the solubilization of cross-linked TG/thyroglobulin in the thyroid follicle lumen. Has also been implicated in tumor invasion and metastasis.</text>
</comment>
<dbReference type="HOGENOM" id="CLU_115452_0_0_1"/>
<evidence type="ECO:0000256" key="5">
    <source>
        <dbReference type="ARBA" id="ARBA00012537"/>
    </source>
</evidence>
<dbReference type="GO" id="GO:0005764">
    <property type="term" value="C:lysosome"/>
    <property type="evidence" value="ECO:0007669"/>
    <property type="project" value="UniProtKB-SubCell"/>
</dbReference>
<dbReference type="InParanoid" id="G3VGU0"/>
<evidence type="ECO:0000256" key="14">
    <source>
        <dbReference type="ARBA" id="ARBA00046877"/>
    </source>
</evidence>
<comment type="subcellular location">
    <subcellularLocation>
        <location evidence="3">Apical cell membrane</location>
        <topology evidence="3">Peripheral membrane protein</topology>
        <orientation evidence="3">Extracellular side</orientation>
    </subcellularLocation>
    <subcellularLocation>
        <location evidence="2">Lysosome</location>
    </subcellularLocation>
</comment>
<dbReference type="InterPro" id="IPR000668">
    <property type="entry name" value="Peptidase_C1A_C"/>
</dbReference>
<dbReference type="GeneTree" id="ENSGT00940000158680"/>
<evidence type="ECO:0000256" key="6">
    <source>
        <dbReference type="ARBA" id="ARBA00015559"/>
    </source>
</evidence>
<dbReference type="Gene3D" id="3.90.70.10">
    <property type="entry name" value="Cysteine proteinases"/>
    <property type="match status" value="1"/>
</dbReference>
<keyword evidence="8" id="KW-0732">Signal</keyword>
<protein>
    <recommendedName>
        <fullName evidence="6">Cathepsin B</fullName>
        <ecNumber evidence="5">3.4.22.1</ecNumber>
    </recommendedName>
</protein>
<dbReference type="OMA" id="WISVEIS"/>
<sequence length="151" mass="17113">MVNYVNKLNTTWKAGHNFRNVDMSYVKKLCGTIMGGAKQLPQRVMLADDDMKLPENFDAREQWPKCPTIKEIRDQGSCGSCWAFGAVEAISDRICVHTNGYTTIEVSAEDLLSCCGLQCGSQQTSKHTLFGKFFELFREFFYLFSLVILCN</sequence>
<evidence type="ECO:0000256" key="7">
    <source>
        <dbReference type="ARBA" id="ARBA00022670"/>
    </source>
</evidence>
<proteinExistence type="inferred from homology"/>
<dbReference type="SMART" id="SM00645">
    <property type="entry name" value="Pept_C1"/>
    <property type="match status" value="1"/>
</dbReference>
<dbReference type="GO" id="GO:0004197">
    <property type="term" value="F:cysteine-type endopeptidase activity"/>
    <property type="evidence" value="ECO:0007669"/>
    <property type="project" value="UniProtKB-EC"/>
</dbReference>
<accession>G3VGU0</accession>
<dbReference type="FunFam" id="3.90.70.10:FF:000222">
    <property type="entry name" value="Cathepsin B"/>
    <property type="match status" value="1"/>
</dbReference>
<dbReference type="SUPFAM" id="SSF54001">
    <property type="entry name" value="Cysteine proteinases"/>
    <property type="match status" value="1"/>
</dbReference>
<comment type="similarity">
    <text evidence="4">Belongs to the peptidase C1 family.</text>
</comment>
<evidence type="ECO:0000259" key="15">
    <source>
        <dbReference type="SMART" id="SM00645"/>
    </source>
</evidence>
<dbReference type="eggNOG" id="KOG1543">
    <property type="taxonomic scope" value="Eukaryota"/>
</dbReference>
<evidence type="ECO:0000256" key="1">
    <source>
        <dbReference type="ARBA" id="ARBA00001754"/>
    </source>
</evidence>
<keyword evidence="12" id="KW-0458">Lysosome</keyword>
<reference evidence="16" key="3">
    <citation type="submission" date="2025-09" db="UniProtKB">
        <authorList>
            <consortium name="Ensembl"/>
        </authorList>
    </citation>
    <scope>IDENTIFICATION</scope>
</reference>
<dbReference type="Pfam" id="PF00112">
    <property type="entry name" value="Peptidase_C1"/>
    <property type="match status" value="1"/>
</dbReference>
<evidence type="ECO:0000256" key="10">
    <source>
        <dbReference type="ARBA" id="ARBA00022807"/>
    </source>
</evidence>
<keyword evidence="17" id="KW-1185">Reference proteome</keyword>
<evidence type="ECO:0000256" key="4">
    <source>
        <dbReference type="ARBA" id="ARBA00008455"/>
    </source>
</evidence>
<dbReference type="PROSITE" id="PS00139">
    <property type="entry name" value="THIOL_PROTEASE_CYS"/>
    <property type="match status" value="1"/>
</dbReference>
<evidence type="ECO:0000256" key="8">
    <source>
        <dbReference type="ARBA" id="ARBA00022729"/>
    </source>
</evidence>
<dbReference type="Pfam" id="PF08127">
    <property type="entry name" value="Propeptide_C1"/>
    <property type="match status" value="1"/>
</dbReference>
<dbReference type="InterPro" id="IPR038765">
    <property type="entry name" value="Papain-like_cys_pep_sf"/>
</dbReference>
<comment type="subunit">
    <text evidence="14">Dimer of a heavy chain and a light chain cross-linked by a disulfide bond. Interacts with SRPX2. Directly interacts with SHKBP1.</text>
</comment>
<dbReference type="InterPro" id="IPR013128">
    <property type="entry name" value="Peptidase_C1A"/>
</dbReference>
<reference evidence="16 17" key="1">
    <citation type="journal article" date="2011" name="Proc. Natl. Acad. Sci. U.S.A.">
        <title>Genetic diversity and population structure of the endangered marsupial Sarcophilus harrisii (Tasmanian devil).</title>
        <authorList>
            <person name="Miller W."/>
            <person name="Hayes V.M."/>
            <person name="Ratan A."/>
            <person name="Petersen D.C."/>
            <person name="Wittekindt N.E."/>
            <person name="Miller J."/>
            <person name="Walenz B."/>
            <person name="Knight J."/>
            <person name="Qi J."/>
            <person name="Zhao F."/>
            <person name="Wang Q."/>
            <person name="Bedoya-Reina O.C."/>
            <person name="Katiyar N."/>
            <person name="Tomsho L.P."/>
            <person name="Kasson L.M."/>
            <person name="Hardie R.A."/>
            <person name="Woodbridge P."/>
            <person name="Tindall E.A."/>
            <person name="Bertelsen M.F."/>
            <person name="Dixon D."/>
            <person name="Pyecroft S."/>
            <person name="Helgen K.M."/>
            <person name="Lesk A.M."/>
            <person name="Pringle T.H."/>
            <person name="Patterson N."/>
            <person name="Zhang Y."/>
            <person name="Kreiss A."/>
            <person name="Woods G.M."/>
            <person name="Jones M.E."/>
            <person name="Schuster S.C."/>
        </authorList>
    </citation>
    <scope>NUCLEOTIDE SEQUENCE [LARGE SCALE GENOMIC DNA]</scope>
</reference>
<evidence type="ECO:0000256" key="2">
    <source>
        <dbReference type="ARBA" id="ARBA00004371"/>
    </source>
</evidence>
<keyword evidence="9" id="KW-0378">Hydrolase</keyword>
<evidence type="ECO:0000313" key="16">
    <source>
        <dbReference type="Ensembl" id="ENSSHAP00000002394.1"/>
    </source>
</evidence>
<evidence type="ECO:0000256" key="11">
    <source>
        <dbReference type="ARBA" id="ARBA00023157"/>
    </source>
</evidence>
<dbReference type="Ensembl" id="ENSSHAT00000002420.2">
    <property type="protein sequence ID" value="ENSSHAP00000002394.1"/>
    <property type="gene ID" value="ENSSHAG00000002123.2"/>
</dbReference>
<dbReference type="PANTHER" id="PTHR12411">
    <property type="entry name" value="CYSTEINE PROTEASE FAMILY C1-RELATED"/>
    <property type="match status" value="1"/>
</dbReference>
<dbReference type="GO" id="GO:0016324">
    <property type="term" value="C:apical plasma membrane"/>
    <property type="evidence" value="ECO:0007669"/>
    <property type="project" value="UniProtKB-SubCell"/>
</dbReference>
<dbReference type="InterPro" id="IPR012599">
    <property type="entry name" value="Propeptide_C1A"/>
</dbReference>
<dbReference type="Proteomes" id="UP000007648">
    <property type="component" value="Unassembled WGS sequence"/>
</dbReference>
<evidence type="ECO:0000256" key="3">
    <source>
        <dbReference type="ARBA" id="ARBA00004465"/>
    </source>
</evidence>
<evidence type="ECO:0000256" key="12">
    <source>
        <dbReference type="ARBA" id="ARBA00023228"/>
    </source>
</evidence>
<evidence type="ECO:0000313" key="17">
    <source>
        <dbReference type="Proteomes" id="UP000007648"/>
    </source>
</evidence>